<accession>K6YWE7</accession>
<evidence type="ECO:0000313" key="1">
    <source>
        <dbReference type="EMBL" id="GAC22497.1"/>
    </source>
</evidence>
<evidence type="ECO:0000313" key="2">
    <source>
        <dbReference type="Proteomes" id="UP000006263"/>
    </source>
</evidence>
<organism evidence="1 2">
    <name type="scientific">Paraglaciecola mesophila KMM 241</name>
    <dbReference type="NCBI Taxonomy" id="1128912"/>
    <lineage>
        <taxon>Bacteria</taxon>
        <taxon>Pseudomonadati</taxon>
        <taxon>Pseudomonadota</taxon>
        <taxon>Gammaproteobacteria</taxon>
        <taxon>Alteromonadales</taxon>
        <taxon>Alteromonadaceae</taxon>
        <taxon>Paraglaciecola</taxon>
    </lineage>
</organism>
<dbReference type="Proteomes" id="UP000006263">
    <property type="component" value="Unassembled WGS sequence"/>
</dbReference>
<gene>
    <name evidence="1" type="ORF">GMES_0187</name>
</gene>
<proteinExistence type="predicted"/>
<comment type="caution">
    <text evidence="1">The sequence shown here is derived from an EMBL/GenBank/DDBJ whole genome shotgun (WGS) entry which is preliminary data.</text>
</comment>
<sequence>MTTLQKQFSWVVTCQSKVIGKAHNISQGHFIEYLQHHENQWRECFFTRFSI</sequence>
<dbReference type="AlphaFoldDB" id="K6YWE7"/>
<protein>
    <recommendedName>
        <fullName evidence="3">Transposase</fullName>
    </recommendedName>
</protein>
<evidence type="ECO:0008006" key="3">
    <source>
        <dbReference type="Google" id="ProtNLM"/>
    </source>
</evidence>
<dbReference type="EMBL" id="BAEP01000004">
    <property type="protein sequence ID" value="GAC22497.1"/>
    <property type="molecule type" value="Genomic_DNA"/>
</dbReference>
<reference evidence="1 2" key="1">
    <citation type="journal article" date="2017" name="Antonie Van Leeuwenhoek">
        <title>Rhizobium rhizosphaerae sp. nov., a novel species isolated from rice rhizosphere.</title>
        <authorList>
            <person name="Zhao J.J."/>
            <person name="Zhang J."/>
            <person name="Zhang R.J."/>
            <person name="Zhang C.W."/>
            <person name="Yin H.Q."/>
            <person name="Zhang X.X."/>
        </authorList>
    </citation>
    <scope>NUCLEOTIDE SEQUENCE [LARGE SCALE GENOMIC DNA]</scope>
    <source>
        <strain evidence="1 2">KMM 241</strain>
    </source>
</reference>
<name>K6YWE7_9ALTE</name>